<dbReference type="SUPFAM" id="SSF48726">
    <property type="entry name" value="Immunoglobulin"/>
    <property type="match status" value="1"/>
</dbReference>
<sequence>MDGFLPLANPPPGGEFALAVVQHRPDRDPAYVLERDRLSKQYNVENGMWFSFGSVVFVNDTADGQWHTILVRVITDLSGKKPTAKLHVETPYKDDYQCLFEGYIDGAGVGDVQYGSVSLLEGTEGSVQVMLDLAGDRCEPPSDEQLEPVARDGGWGMWSSWDCSAPCDGGFGSRQRLCNNPEATLWGHDCPGWHVPREFGLCNNHKCGTFSDDTRLRMLYNLANDPISLDLHEGDRFVLRCRTDAYRAAEEQFSLLDTRWLLNGEPWRVDSNRMERRDLDVVVWNASWRDTGVYSCMVQPSPDVTGLVALVTVVVRTENVTRHVMTGDRVEFDCMGELLDQIYDDLIHFWYLDEELYSYMGYR</sequence>
<dbReference type="InterPro" id="IPR036179">
    <property type="entry name" value="Ig-like_dom_sf"/>
</dbReference>
<dbReference type="SMART" id="SM00409">
    <property type="entry name" value="IG"/>
    <property type="match status" value="1"/>
</dbReference>
<comment type="subcellular location">
    <subcellularLocation>
        <location evidence="1">Secreted</location>
    </subcellularLocation>
</comment>
<dbReference type="Gene3D" id="2.60.40.10">
    <property type="entry name" value="Immunoglobulins"/>
    <property type="match status" value="1"/>
</dbReference>
<dbReference type="PROSITE" id="PS50092">
    <property type="entry name" value="TSP1"/>
    <property type="match status" value="1"/>
</dbReference>
<dbReference type="InterPro" id="IPR013783">
    <property type="entry name" value="Ig-like_fold"/>
</dbReference>
<dbReference type="GO" id="GO:0004222">
    <property type="term" value="F:metalloendopeptidase activity"/>
    <property type="evidence" value="ECO:0007669"/>
    <property type="project" value="TreeGrafter"/>
</dbReference>
<dbReference type="PANTHER" id="PTHR13723">
    <property type="entry name" value="ADAMTS A DISINTEGRIN AND METALLOPROTEASE WITH THROMBOSPONDIN MOTIFS PROTEASE"/>
    <property type="match status" value="1"/>
</dbReference>
<protein>
    <submittedName>
        <fullName evidence="4">Thrombospondin-1</fullName>
    </submittedName>
</protein>
<name>A0A6A4WZE4_AMPAM</name>
<evidence type="ECO:0000256" key="2">
    <source>
        <dbReference type="ARBA" id="ARBA00022525"/>
    </source>
</evidence>
<evidence type="ECO:0000313" key="5">
    <source>
        <dbReference type="Proteomes" id="UP000440578"/>
    </source>
</evidence>
<dbReference type="GO" id="GO:0005576">
    <property type="term" value="C:extracellular region"/>
    <property type="evidence" value="ECO:0007669"/>
    <property type="project" value="UniProtKB-SubCell"/>
</dbReference>
<dbReference type="InterPro" id="IPR003599">
    <property type="entry name" value="Ig_sub"/>
</dbReference>
<dbReference type="Proteomes" id="UP000440578">
    <property type="component" value="Unassembled WGS sequence"/>
</dbReference>
<dbReference type="EMBL" id="VIIS01000433">
    <property type="protein sequence ID" value="KAF0309120.1"/>
    <property type="molecule type" value="Genomic_DNA"/>
</dbReference>
<dbReference type="GO" id="GO:0006508">
    <property type="term" value="P:proteolysis"/>
    <property type="evidence" value="ECO:0007669"/>
    <property type="project" value="TreeGrafter"/>
</dbReference>
<evidence type="ECO:0000259" key="3">
    <source>
        <dbReference type="PROSITE" id="PS50835"/>
    </source>
</evidence>
<reference evidence="4 5" key="1">
    <citation type="submission" date="2019-07" db="EMBL/GenBank/DDBJ databases">
        <title>Draft genome assembly of a fouling barnacle, Amphibalanus amphitrite (Darwin, 1854): The first reference genome for Thecostraca.</title>
        <authorList>
            <person name="Kim W."/>
        </authorList>
    </citation>
    <scope>NUCLEOTIDE SEQUENCE [LARGE SCALE GENOMIC DNA]</scope>
    <source>
        <strain evidence="4">SNU_AA5</strain>
        <tissue evidence="4">Soma without cirri and trophi</tissue>
    </source>
</reference>
<gene>
    <name evidence="4" type="primary">thbs1_0</name>
    <name evidence="4" type="ORF">FJT64_019722</name>
</gene>
<dbReference type="InterPro" id="IPR036383">
    <property type="entry name" value="TSP1_rpt_sf"/>
</dbReference>
<dbReference type="OrthoDB" id="1915767at2759"/>
<accession>A0A6A4WZE4</accession>
<dbReference type="InterPro" id="IPR050439">
    <property type="entry name" value="ADAMTS_ADAMTS-like"/>
</dbReference>
<dbReference type="PANTHER" id="PTHR13723:SF281">
    <property type="entry name" value="PAPILIN"/>
    <property type="match status" value="1"/>
</dbReference>
<proteinExistence type="predicted"/>
<keyword evidence="2" id="KW-0964">Secreted</keyword>
<dbReference type="GO" id="GO:0031012">
    <property type="term" value="C:extracellular matrix"/>
    <property type="evidence" value="ECO:0007669"/>
    <property type="project" value="TreeGrafter"/>
</dbReference>
<dbReference type="GO" id="GO:0030198">
    <property type="term" value="P:extracellular matrix organization"/>
    <property type="evidence" value="ECO:0007669"/>
    <property type="project" value="TreeGrafter"/>
</dbReference>
<dbReference type="PROSITE" id="PS50835">
    <property type="entry name" value="IG_LIKE"/>
    <property type="match status" value="1"/>
</dbReference>
<comment type="caution">
    <text evidence="4">The sequence shown here is derived from an EMBL/GenBank/DDBJ whole genome shotgun (WGS) entry which is preliminary data.</text>
</comment>
<dbReference type="AlphaFoldDB" id="A0A6A4WZE4"/>
<dbReference type="InterPro" id="IPR000884">
    <property type="entry name" value="TSP1_rpt"/>
</dbReference>
<dbReference type="Pfam" id="PF00090">
    <property type="entry name" value="TSP_1"/>
    <property type="match status" value="1"/>
</dbReference>
<evidence type="ECO:0000256" key="1">
    <source>
        <dbReference type="ARBA" id="ARBA00004613"/>
    </source>
</evidence>
<dbReference type="InterPro" id="IPR007110">
    <property type="entry name" value="Ig-like_dom"/>
</dbReference>
<organism evidence="4 5">
    <name type="scientific">Amphibalanus amphitrite</name>
    <name type="common">Striped barnacle</name>
    <name type="synonym">Balanus amphitrite</name>
    <dbReference type="NCBI Taxonomy" id="1232801"/>
    <lineage>
        <taxon>Eukaryota</taxon>
        <taxon>Metazoa</taxon>
        <taxon>Ecdysozoa</taxon>
        <taxon>Arthropoda</taxon>
        <taxon>Crustacea</taxon>
        <taxon>Multicrustacea</taxon>
        <taxon>Cirripedia</taxon>
        <taxon>Thoracica</taxon>
        <taxon>Thoracicalcarea</taxon>
        <taxon>Balanomorpha</taxon>
        <taxon>Balanoidea</taxon>
        <taxon>Balanidae</taxon>
        <taxon>Amphibalaninae</taxon>
        <taxon>Amphibalanus</taxon>
    </lineage>
</organism>
<evidence type="ECO:0000313" key="4">
    <source>
        <dbReference type="EMBL" id="KAF0309120.1"/>
    </source>
</evidence>
<dbReference type="SUPFAM" id="SSF82895">
    <property type="entry name" value="TSP-1 type 1 repeat"/>
    <property type="match status" value="1"/>
</dbReference>
<keyword evidence="5" id="KW-1185">Reference proteome</keyword>
<dbReference type="Gene3D" id="2.20.100.10">
    <property type="entry name" value="Thrombospondin type-1 (TSP1) repeat"/>
    <property type="match status" value="1"/>
</dbReference>
<feature type="domain" description="Ig-like" evidence="3">
    <location>
        <begin position="233"/>
        <end position="312"/>
    </location>
</feature>